<evidence type="ECO:0000313" key="5">
    <source>
        <dbReference type="EMBL" id="CAK0812321.1"/>
    </source>
</evidence>
<evidence type="ECO:0000256" key="4">
    <source>
        <dbReference type="SAM" id="MobiDB-lite"/>
    </source>
</evidence>
<feature type="compositionally biased region" description="Acidic residues" evidence="4">
    <location>
        <begin position="7"/>
        <end position="17"/>
    </location>
</feature>
<comment type="caution">
    <text evidence="5">The sequence shown here is derived from an EMBL/GenBank/DDBJ whole genome shotgun (WGS) entry which is preliminary data.</text>
</comment>
<dbReference type="Gene3D" id="1.10.10.1410">
    <property type="match status" value="1"/>
</dbReference>
<feature type="region of interest" description="Disordered" evidence="4">
    <location>
        <begin position="250"/>
        <end position="331"/>
    </location>
</feature>
<dbReference type="Proteomes" id="UP001189429">
    <property type="component" value="Unassembled WGS sequence"/>
</dbReference>
<dbReference type="EMBL" id="CAUYUJ010005113">
    <property type="protein sequence ID" value="CAK0812321.1"/>
    <property type="molecule type" value="Genomic_DNA"/>
</dbReference>
<keyword evidence="2" id="KW-0689">Ribosomal protein</keyword>
<comment type="similarity">
    <text evidence="1">Belongs to the eukaryotic ribosomal protein P1/P2 family.</text>
</comment>
<sequence>MDALDMLSDDEDDEEAPGEAAGAPEGGGASGEAGEAGEPAAKRARQGFGNDYFRALVNAGAAGKAALEEPAALAEPVAGDTAGFAAEAGACGQVGFADLLRCGLEMGAPAARGRGRGGRGGRGRGRVRIGTSPDILRRSSSISDLDLPGEQMAEVAADEVPQAEKDELFCAYAAMILKDSELDISEENLTTLIKAAGGSIESFFPALFAKMCQGKDAPAMVPADRDKKSWSAGNGRRKEVWSKLCKGLHPKRARNTSQEIDDFLKFGGGGGGAPAAGGGGGGGGGGDPAAEKKEEKKVEDPRFARDGNQQHRAHRQRAQPHRWEPAAPRASPAMAEHVMRATEHTFGFNIANGAARMKVECYLKDVEGGQWLSVEPPVGAKEWPLFPTAQMLMDELEEKFSFYTGKKISLYRRAMHVNGQVRRDGEAYEDWHAINQNAAKYGIYVQVDSFALPAGDWPGARDMRGGAGDGRFGDGVYLSIYILDGKFKGWWGVELVSSPVASTVTCEELKAAILDKLRVASKSDRKVASVRIYKNNFEHAPKPTPVPTTDRIKVNGEGRASPTFTAALNPSLKVETTDGDSLGSSWAAADDIQQ</sequence>
<gene>
    <name evidence="5" type="ORF">PCOR1329_LOCUS16639</name>
</gene>
<dbReference type="PANTHER" id="PTHR45696">
    <property type="entry name" value="60S ACIDIC RIBOSOMAL PROTEIN P1"/>
    <property type="match status" value="1"/>
</dbReference>
<organism evidence="5 6">
    <name type="scientific">Prorocentrum cordatum</name>
    <dbReference type="NCBI Taxonomy" id="2364126"/>
    <lineage>
        <taxon>Eukaryota</taxon>
        <taxon>Sar</taxon>
        <taxon>Alveolata</taxon>
        <taxon>Dinophyceae</taxon>
        <taxon>Prorocentrales</taxon>
        <taxon>Prorocentraceae</taxon>
        <taxon>Prorocentrum</taxon>
    </lineage>
</organism>
<feature type="region of interest" description="Disordered" evidence="4">
    <location>
        <begin position="575"/>
        <end position="594"/>
    </location>
</feature>
<reference evidence="5" key="1">
    <citation type="submission" date="2023-10" db="EMBL/GenBank/DDBJ databases">
        <authorList>
            <person name="Chen Y."/>
            <person name="Shah S."/>
            <person name="Dougan E. K."/>
            <person name="Thang M."/>
            <person name="Chan C."/>
        </authorList>
    </citation>
    <scope>NUCLEOTIDE SEQUENCE [LARGE SCALE GENOMIC DNA]</scope>
</reference>
<accession>A0ABN9R5F6</accession>
<evidence type="ECO:0000256" key="1">
    <source>
        <dbReference type="ARBA" id="ARBA00005436"/>
    </source>
</evidence>
<keyword evidence="6" id="KW-1185">Reference proteome</keyword>
<protein>
    <submittedName>
        <fullName evidence="5">Uncharacterized protein</fullName>
    </submittedName>
</protein>
<evidence type="ECO:0000313" key="6">
    <source>
        <dbReference type="Proteomes" id="UP001189429"/>
    </source>
</evidence>
<feature type="region of interest" description="Disordered" evidence="4">
    <location>
        <begin position="110"/>
        <end position="129"/>
    </location>
</feature>
<feature type="compositionally biased region" description="Basic and acidic residues" evidence="4">
    <location>
        <begin position="289"/>
        <end position="309"/>
    </location>
</feature>
<dbReference type="InterPro" id="IPR038716">
    <property type="entry name" value="P1/P2_N_sf"/>
</dbReference>
<keyword evidence="3" id="KW-0687">Ribonucleoprotein</keyword>
<dbReference type="CDD" id="cd05831">
    <property type="entry name" value="Ribosomal_P1"/>
    <property type="match status" value="1"/>
</dbReference>
<feature type="compositionally biased region" description="Basic residues" evidence="4">
    <location>
        <begin position="113"/>
        <end position="127"/>
    </location>
</feature>
<name>A0ABN9R5F6_9DINO</name>
<feature type="compositionally biased region" description="Basic residues" evidence="4">
    <location>
        <begin position="311"/>
        <end position="320"/>
    </location>
</feature>
<feature type="region of interest" description="Disordered" evidence="4">
    <location>
        <begin position="1"/>
        <end position="43"/>
    </location>
</feature>
<dbReference type="PANTHER" id="PTHR45696:SF10">
    <property type="entry name" value="LARGE RIBOSOMAL SUBUNIT PROTEIN P1"/>
    <property type="match status" value="1"/>
</dbReference>
<evidence type="ECO:0000256" key="2">
    <source>
        <dbReference type="ARBA" id="ARBA00022980"/>
    </source>
</evidence>
<feature type="compositionally biased region" description="Gly residues" evidence="4">
    <location>
        <begin position="266"/>
        <end position="287"/>
    </location>
</feature>
<evidence type="ECO:0000256" key="3">
    <source>
        <dbReference type="ARBA" id="ARBA00023274"/>
    </source>
</evidence>
<feature type="region of interest" description="Disordered" evidence="4">
    <location>
        <begin position="540"/>
        <end position="565"/>
    </location>
</feature>
<proteinExistence type="inferred from homology"/>